<dbReference type="Pfam" id="PF01648">
    <property type="entry name" value="ACPS"/>
    <property type="match status" value="1"/>
</dbReference>
<dbReference type="EMBL" id="QWFA01000050">
    <property type="protein sequence ID" value="ROV68333.1"/>
    <property type="molecule type" value="Genomic_DNA"/>
</dbReference>
<reference evidence="6 7" key="1">
    <citation type="submission" date="2018-08" db="EMBL/GenBank/DDBJ databases">
        <title>Streptomyces globisporus 1912-4Crt, whole genome shotgun sequence.</title>
        <authorList>
            <person name="Matselyukh B."/>
        </authorList>
    </citation>
    <scope>NUCLEOTIDE SEQUENCE [LARGE SCALE GENOMIC DNA]</scope>
    <source>
        <strain evidence="6 7">1912-4Crt</strain>
    </source>
</reference>
<dbReference type="GO" id="GO:0009239">
    <property type="term" value="P:enterobactin biosynthetic process"/>
    <property type="evidence" value="ECO:0007669"/>
    <property type="project" value="InterPro"/>
</dbReference>
<dbReference type="InterPro" id="IPR008278">
    <property type="entry name" value="4-PPantetheinyl_Trfase_dom"/>
</dbReference>
<feature type="binding site" evidence="3">
    <location>
        <position position="108"/>
    </location>
    <ligand>
        <name>Mg(2+)</name>
        <dbReference type="ChEBI" id="CHEBI:18420"/>
    </ligand>
</feature>
<dbReference type="GO" id="GO:0008897">
    <property type="term" value="F:holo-[acyl-carrier-protein] synthase activity"/>
    <property type="evidence" value="ECO:0007669"/>
    <property type="project" value="InterPro"/>
</dbReference>
<dbReference type="GeneID" id="87631481"/>
<dbReference type="PANTHER" id="PTHR38096">
    <property type="entry name" value="ENTEROBACTIN SYNTHASE COMPONENT D"/>
    <property type="match status" value="1"/>
</dbReference>
<dbReference type="GO" id="GO:0000287">
    <property type="term" value="F:magnesium ion binding"/>
    <property type="evidence" value="ECO:0007669"/>
    <property type="project" value="InterPro"/>
</dbReference>
<dbReference type="Pfam" id="PF17837">
    <property type="entry name" value="4PPT_N"/>
    <property type="match status" value="1"/>
</dbReference>
<feature type="binding site" evidence="2">
    <location>
        <position position="42"/>
    </location>
    <ligand>
        <name>CoA</name>
        <dbReference type="ChEBI" id="CHEBI:57287"/>
    </ligand>
</feature>
<dbReference type="GO" id="GO:0009366">
    <property type="term" value="C:enterobactin synthetase complex"/>
    <property type="evidence" value="ECO:0007669"/>
    <property type="project" value="InterPro"/>
</dbReference>
<feature type="binding site" evidence="3">
    <location>
        <position position="109"/>
    </location>
    <ligand>
        <name>Mg(2+)</name>
        <dbReference type="ChEBI" id="CHEBI:18420"/>
    </ligand>
</feature>
<dbReference type="InterPro" id="IPR037143">
    <property type="entry name" value="4-PPantetheinyl_Trfase_dom_sf"/>
</dbReference>
<evidence type="ECO:0000313" key="6">
    <source>
        <dbReference type="EMBL" id="ROV68333.1"/>
    </source>
</evidence>
<evidence type="ECO:0000256" key="3">
    <source>
        <dbReference type="PIRSR" id="PIRSR603542-2"/>
    </source>
</evidence>
<evidence type="ECO:0000313" key="7">
    <source>
        <dbReference type="Proteomes" id="UP000285596"/>
    </source>
</evidence>
<keyword evidence="1 6" id="KW-0808">Transferase</keyword>
<protein>
    <submittedName>
        <fullName evidence="6">4'-phosphopantetheinyl transferase superfamily protein</fullName>
    </submittedName>
</protein>
<feature type="binding site" evidence="2">
    <location>
        <begin position="86"/>
        <end position="87"/>
    </location>
    <ligand>
        <name>CoA</name>
        <dbReference type="ChEBI" id="CHEBI:57287"/>
    </ligand>
</feature>
<dbReference type="Proteomes" id="UP000285596">
    <property type="component" value="Unassembled WGS sequence"/>
</dbReference>
<evidence type="ECO:0000259" key="4">
    <source>
        <dbReference type="Pfam" id="PF01648"/>
    </source>
</evidence>
<sequence length="250" mass="26680">MIAEVVPTEVRAREAFDDDGPDGAVTLFATEQAVVEGVLDERRKEFTTVRGCARAALTALGVDPAPLVPGPLGAPGWPAGVVGSMTHCRNYRAAAVALTKDFAALGIDAEPREPLSPFMAERIVSDVEASWLRQDFPSAAGLPLDRLLFCAKEASYKALSPWTGTRFGFRDFTVRLRPDGTFLAVPPTPETPISSRGPAGFTGRWAACSGLLLCVVALSASYVSSDLLDDLASKAGKNWDNQKQATRRNS</sequence>
<dbReference type="Gene3D" id="3.90.470.20">
    <property type="entry name" value="4'-phosphopantetheinyl transferase domain"/>
    <property type="match status" value="1"/>
</dbReference>
<gene>
    <name evidence="6" type="ORF">D3105_11935</name>
</gene>
<feature type="domain" description="4'-phosphopantetheinyl transferase N-terminal" evidence="5">
    <location>
        <begin position="31"/>
        <end position="97"/>
    </location>
</feature>
<evidence type="ECO:0000256" key="1">
    <source>
        <dbReference type="ARBA" id="ARBA00022679"/>
    </source>
</evidence>
<feature type="domain" description="4'-phosphopantetheinyl transferase" evidence="4">
    <location>
        <begin position="105"/>
        <end position="184"/>
    </location>
</feature>
<evidence type="ECO:0000256" key="2">
    <source>
        <dbReference type="PIRSR" id="PIRSR603542-1"/>
    </source>
</evidence>
<feature type="binding site" evidence="2">
    <location>
        <position position="108"/>
    </location>
    <ligand>
        <name>CoA</name>
        <dbReference type="ChEBI" id="CHEBI:57287"/>
    </ligand>
</feature>
<feature type="binding site" evidence="2">
    <location>
        <position position="153"/>
    </location>
    <ligand>
        <name>CoA</name>
        <dbReference type="ChEBI" id="CHEBI:57287"/>
    </ligand>
</feature>
<feature type="binding site" evidence="2">
    <location>
        <position position="50"/>
    </location>
    <ligand>
        <name>CoA</name>
        <dbReference type="ChEBI" id="CHEBI:57287"/>
    </ligand>
</feature>
<dbReference type="PANTHER" id="PTHR38096:SF1">
    <property type="entry name" value="ENTEROBACTIN SYNTHASE COMPONENT D"/>
    <property type="match status" value="1"/>
</dbReference>
<dbReference type="GO" id="GO:0005886">
    <property type="term" value="C:plasma membrane"/>
    <property type="evidence" value="ECO:0007669"/>
    <property type="project" value="TreeGrafter"/>
</dbReference>
<dbReference type="SUPFAM" id="SSF56214">
    <property type="entry name" value="4'-phosphopantetheinyl transferase"/>
    <property type="match status" value="1"/>
</dbReference>
<evidence type="ECO:0000259" key="5">
    <source>
        <dbReference type="Pfam" id="PF17837"/>
    </source>
</evidence>
<comment type="caution">
    <text evidence="6">The sequence shown here is derived from an EMBL/GenBank/DDBJ whole genome shotgun (WGS) entry which is preliminary data.</text>
</comment>
<feature type="binding site" evidence="3">
    <location>
        <position position="110"/>
    </location>
    <ligand>
        <name>Mg(2+)</name>
        <dbReference type="ChEBI" id="CHEBI:18420"/>
    </ligand>
</feature>
<organism evidence="6 7">
    <name type="scientific">Streptomyces globisporus</name>
    <dbReference type="NCBI Taxonomy" id="1908"/>
    <lineage>
        <taxon>Bacteria</taxon>
        <taxon>Bacillati</taxon>
        <taxon>Actinomycetota</taxon>
        <taxon>Actinomycetes</taxon>
        <taxon>Kitasatosporales</taxon>
        <taxon>Streptomycetaceae</taxon>
        <taxon>Streptomyces</taxon>
    </lineage>
</organism>
<dbReference type="InterPro" id="IPR041354">
    <property type="entry name" value="4PPT_N"/>
</dbReference>
<name>A0A423V153_STRGL</name>
<comment type="cofactor">
    <cofactor evidence="3">
        <name>Mg(2+)</name>
        <dbReference type="ChEBI" id="CHEBI:18420"/>
    </cofactor>
</comment>
<accession>A0A423V153</accession>
<dbReference type="AlphaFoldDB" id="A0A423V153"/>
<dbReference type="InterPro" id="IPR003542">
    <property type="entry name" value="Enbac_synth_compD-like"/>
</dbReference>
<keyword evidence="3" id="KW-0479">Metal-binding</keyword>
<keyword evidence="3" id="KW-0460">Magnesium</keyword>
<proteinExistence type="predicted"/>
<dbReference type="RefSeq" id="WP_094213182.1">
    <property type="nucleotide sequence ID" value="NZ_QWFA01000050.1"/>
</dbReference>
<dbReference type="PRINTS" id="PR01399">
    <property type="entry name" value="ENTSNTHTASED"/>
</dbReference>
<feature type="binding site" evidence="2">
    <location>
        <position position="157"/>
    </location>
    <ligand>
        <name>CoA</name>
        <dbReference type="ChEBI" id="CHEBI:57287"/>
    </ligand>
</feature>